<comment type="catalytic activity">
    <reaction evidence="5">
        <text>(3S)-3-hydroxybutanoyl-CoA = (2E)-butenoyl-CoA + H2O</text>
        <dbReference type="Rhea" id="RHEA:26558"/>
        <dbReference type="ChEBI" id="CHEBI:15377"/>
        <dbReference type="ChEBI" id="CHEBI:57316"/>
        <dbReference type="ChEBI" id="CHEBI:57332"/>
    </reaction>
    <physiologicalReaction direction="right-to-left" evidence="5">
        <dbReference type="Rhea" id="RHEA:26560"/>
    </physiologicalReaction>
</comment>
<evidence type="ECO:0000256" key="5">
    <source>
        <dbReference type="ARBA" id="ARBA00036765"/>
    </source>
</evidence>
<dbReference type="PANTHER" id="PTHR11941:SF54">
    <property type="entry name" value="ENOYL-COA HYDRATASE, MITOCHONDRIAL"/>
    <property type="match status" value="1"/>
</dbReference>
<evidence type="ECO:0000256" key="7">
    <source>
        <dbReference type="ARBA" id="ARBA00041110"/>
    </source>
</evidence>
<organism evidence="12 13">
    <name type="scientific">Paramormyrops kingsleyae</name>
    <dbReference type="NCBI Taxonomy" id="1676925"/>
    <lineage>
        <taxon>Eukaryota</taxon>
        <taxon>Metazoa</taxon>
        <taxon>Chordata</taxon>
        <taxon>Craniata</taxon>
        <taxon>Vertebrata</taxon>
        <taxon>Euteleostomi</taxon>
        <taxon>Actinopterygii</taxon>
        <taxon>Neopterygii</taxon>
        <taxon>Teleostei</taxon>
        <taxon>Osteoglossocephala</taxon>
        <taxon>Osteoglossomorpha</taxon>
        <taxon>Osteoglossiformes</taxon>
        <taxon>Mormyridae</taxon>
        <taxon>Paramormyrops</taxon>
    </lineage>
</organism>
<proteinExistence type="predicted"/>
<dbReference type="Gene3D" id="3.90.226.10">
    <property type="entry name" value="2-enoyl-CoA Hydratase, Chain A, domain 1"/>
    <property type="match status" value="2"/>
</dbReference>
<comment type="subunit">
    <text evidence="6">Homohexamer; dimer of trimers.</text>
</comment>
<keyword evidence="13" id="KW-1185">Reference proteome</keyword>
<dbReference type="InterPro" id="IPR001753">
    <property type="entry name" value="Enoyl-CoA_hydra/iso"/>
</dbReference>
<evidence type="ECO:0000256" key="2">
    <source>
        <dbReference type="ARBA" id="ARBA00035854"/>
    </source>
</evidence>
<comment type="catalytic activity">
    <reaction evidence="3">
        <text>3-hydroxypropanoyl-CoA = acryloyl-CoA + H2O</text>
        <dbReference type="Rhea" id="RHEA:26518"/>
        <dbReference type="ChEBI" id="CHEBI:15377"/>
        <dbReference type="ChEBI" id="CHEBI:57367"/>
        <dbReference type="ChEBI" id="CHEBI:58528"/>
    </reaction>
    <physiologicalReaction direction="right-to-left" evidence="3">
        <dbReference type="Rhea" id="RHEA:26520"/>
    </physiologicalReaction>
</comment>
<evidence type="ECO:0000256" key="1">
    <source>
        <dbReference type="ARBA" id="ARBA00005005"/>
    </source>
</evidence>
<dbReference type="AlphaFoldDB" id="A0A3B3R2S9"/>
<evidence type="ECO:0000313" key="13">
    <source>
        <dbReference type="Proteomes" id="UP000261540"/>
    </source>
</evidence>
<dbReference type="GO" id="GO:0006635">
    <property type="term" value="P:fatty acid beta-oxidation"/>
    <property type="evidence" value="ECO:0007669"/>
    <property type="project" value="TreeGrafter"/>
</dbReference>
<comment type="catalytic activity">
    <reaction evidence="10">
        <text>2-methylpropenoyl-CoA + H2O = (S)-3-hydroxyisobutanoyl-CoA</text>
        <dbReference type="Rhea" id="RHEA:31175"/>
        <dbReference type="ChEBI" id="CHEBI:15377"/>
        <dbReference type="ChEBI" id="CHEBI:62500"/>
        <dbReference type="ChEBI" id="CHEBI:62611"/>
    </reaction>
    <physiologicalReaction direction="left-to-right" evidence="10">
        <dbReference type="Rhea" id="RHEA:31176"/>
    </physiologicalReaction>
</comment>
<reference evidence="12" key="1">
    <citation type="submission" date="2025-08" db="UniProtKB">
        <authorList>
            <consortium name="Ensembl"/>
        </authorList>
    </citation>
    <scope>IDENTIFICATION</scope>
</reference>
<reference evidence="12" key="2">
    <citation type="submission" date="2025-09" db="UniProtKB">
        <authorList>
            <consortium name="Ensembl"/>
        </authorList>
    </citation>
    <scope>IDENTIFICATION</scope>
</reference>
<dbReference type="Proteomes" id="UP000261540">
    <property type="component" value="Unplaced"/>
</dbReference>
<dbReference type="GO" id="GO:0005739">
    <property type="term" value="C:mitochondrion"/>
    <property type="evidence" value="ECO:0007669"/>
    <property type="project" value="TreeGrafter"/>
</dbReference>
<dbReference type="PANTHER" id="PTHR11941">
    <property type="entry name" value="ENOYL-COA HYDRATASE-RELATED"/>
    <property type="match status" value="1"/>
</dbReference>
<dbReference type="InterPro" id="IPR029045">
    <property type="entry name" value="ClpP/crotonase-like_dom_sf"/>
</dbReference>
<evidence type="ECO:0000313" key="12">
    <source>
        <dbReference type="Ensembl" id="ENSPKIP00000012688.1"/>
    </source>
</evidence>
<dbReference type="GO" id="GO:0004300">
    <property type="term" value="F:enoyl-CoA hydratase activity"/>
    <property type="evidence" value="ECO:0007669"/>
    <property type="project" value="UniProtKB-EC"/>
</dbReference>
<sequence length="196" mass="21526">MVNKKGVNQNLGLVQLNRPKALNALCDGFEEDSQVGVVVITGSEKAIAAGSDIKEMQNWTFLACYSGNFLSHWNRVSFVRKPVIFAMNGFALRGGCELAMMCDIIYVILKLNFILLKGVQQNVGLIQLNRPKALNALCDGLMTEINKALDTFELDSQVGAVVITGNEKAFAAGADIKEMQNWTFPACYSGNFLSHW</sequence>
<evidence type="ECO:0000256" key="8">
    <source>
        <dbReference type="ARBA" id="ARBA00041421"/>
    </source>
</evidence>
<name>A0A3B3R2S9_9TELE</name>
<evidence type="ECO:0000256" key="4">
    <source>
        <dbReference type="ARBA" id="ARBA00036643"/>
    </source>
</evidence>
<evidence type="ECO:0000256" key="11">
    <source>
        <dbReference type="ARBA" id="ARBA00052675"/>
    </source>
</evidence>
<evidence type="ECO:0000256" key="9">
    <source>
        <dbReference type="ARBA" id="ARBA00042381"/>
    </source>
</evidence>
<dbReference type="Ensembl" id="ENSPKIT00000037090.1">
    <property type="protein sequence ID" value="ENSPKIP00000012688.1"/>
    <property type="gene ID" value="ENSPKIG00000000402.1"/>
</dbReference>
<comment type="pathway">
    <text evidence="1">Lipid metabolism; fatty acid beta-oxidation.</text>
</comment>
<dbReference type="SUPFAM" id="SSF52096">
    <property type="entry name" value="ClpP/crotonase"/>
    <property type="match status" value="2"/>
</dbReference>
<dbReference type="CDD" id="cd06558">
    <property type="entry name" value="crotonase-like"/>
    <property type="match status" value="2"/>
</dbReference>
<comment type="catalytic activity">
    <reaction evidence="4">
        <text>3-hydroxybutanoyl-CoA = (2E)-butenoyl-CoA + H2O</text>
        <dbReference type="Rhea" id="RHEA:45584"/>
        <dbReference type="ChEBI" id="CHEBI:15377"/>
        <dbReference type="ChEBI" id="CHEBI:57332"/>
        <dbReference type="ChEBI" id="CHEBI:78611"/>
    </reaction>
    <physiologicalReaction direction="right-to-left" evidence="4">
        <dbReference type="Rhea" id="RHEA:45586"/>
    </physiologicalReaction>
</comment>
<evidence type="ECO:0000256" key="3">
    <source>
        <dbReference type="ARBA" id="ARBA00036137"/>
    </source>
</evidence>
<evidence type="ECO:0000256" key="10">
    <source>
        <dbReference type="ARBA" id="ARBA00051535"/>
    </source>
</evidence>
<accession>A0A3B3R2S9</accession>
<comment type="catalytic activity">
    <reaction evidence="2">
        <text>a (3S)-3-hydroxyacyl-CoA = a (2E)-enoyl-CoA + H2O</text>
        <dbReference type="Rhea" id="RHEA:16105"/>
        <dbReference type="ChEBI" id="CHEBI:15377"/>
        <dbReference type="ChEBI" id="CHEBI:57318"/>
        <dbReference type="ChEBI" id="CHEBI:58856"/>
        <dbReference type="EC" id="4.2.1.17"/>
    </reaction>
    <physiologicalReaction direction="right-to-left" evidence="2">
        <dbReference type="Rhea" id="RHEA:16107"/>
    </physiologicalReaction>
</comment>
<protein>
    <recommendedName>
        <fullName evidence="7">Enoyl-CoA hydratase, mitochondrial</fullName>
    </recommendedName>
    <alternativeName>
        <fullName evidence="9">Enoyl-CoA hydratase 1</fullName>
    </alternativeName>
    <alternativeName>
        <fullName evidence="8">Short-chain enoyl-CoA hydratase</fullName>
    </alternativeName>
</protein>
<evidence type="ECO:0000256" key="6">
    <source>
        <dbReference type="ARBA" id="ARBA00038629"/>
    </source>
</evidence>
<dbReference type="GeneTree" id="ENSGT00940000157609"/>
<comment type="catalytic activity">
    <reaction evidence="11">
        <text>3-hydroxyisovaleryl-CoA = 3-methylbut-2-enoyl-CoA + H2O</text>
        <dbReference type="Rhea" id="RHEA:31079"/>
        <dbReference type="ChEBI" id="CHEBI:15377"/>
        <dbReference type="ChEBI" id="CHEBI:57344"/>
        <dbReference type="ChEBI" id="CHEBI:62555"/>
    </reaction>
    <physiologicalReaction direction="right-to-left" evidence="11">
        <dbReference type="Rhea" id="RHEA:31081"/>
    </physiologicalReaction>
</comment>
<dbReference type="STRING" id="1676925.ENSPKIP00000012688"/>
<dbReference type="Pfam" id="PF00378">
    <property type="entry name" value="ECH_1"/>
    <property type="match status" value="2"/>
</dbReference>